<accession>A0A1D1VKL7</accession>
<protein>
    <submittedName>
        <fullName evidence="2">Uncharacterized protein</fullName>
    </submittedName>
</protein>
<dbReference type="InterPro" id="IPR028082">
    <property type="entry name" value="Peripla_BP_I"/>
</dbReference>
<gene>
    <name evidence="2" type="primary">RvY_11491-1</name>
    <name evidence="2" type="synonym">RvY_11491.1</name>
    <name evidence="2" type="ORF">RvY_11491</name>
</gene>
<keyword evidence="3" id="KW-1185">Reference proteome</keyword>
<dbReference type="AlphaFoldDB" id="A0A1D1VKL7"/>
<keyword evidence="1" id="KW-0812">Transmembrane</keyword>
<keyword evidence="1" id="KW-0472">Membrane</keyword>
<name>A0A1D1VKL7_RAMVA</name>
<comment type="caution">
    <text evidence="2">The sequence shown here is derived from an EMBL/GenBank/DDBJ whole genome shotgun (WGS) entry which is preliminary data.</text>
</comment>
<feature type="transmembrane region" description="Helical" evidence="1">
    <location>
        <begin position="108"/>
        <end position="130"/>
    </location>
</feature>
<dbReference type="SUPFAM" id="SSF53822">
    <property type="entry name" value="Periplasmic binding protein-like I"/>
    <property type="match status" value="1"/>
</dbReference>
<dbReference type="EMBL" id="BDGG01000006">
    <property type="protein sequence ID" value="GAV00673.1"/>
    <property type="molecule type" value="Genomic_DNA"/>
</dbReference>
<proteinExistence type="predicted"/>
<organism evidence="2 3">
    <name type="scientific">Ramazzottius varieornatus</name>
    <name type="common">Water bear</name>
    <name type="synonym">Tardigrade</name>
    <dbReference type="NCBI Taxonomy" id="947166"/>
    <lineage>
        <taxon>Eukaryota</taxon>
        <taxon>Metazoa</taxon>
        <taxon>Ecdysozoa</taxon>
        <taxon>Tardigrada</taxon>
        <taxon>Eutardigrada</taxon>
        <taxon>Parachela</taxon>
        <taxon>Hypsibioidea</taxon>
        <taxon>Ramazzottiidae</taxon>
        <taxon>Ramazzottius</taxon>
    </lineage>
</organism>
<evidence type="ECO:0000313" key="2">
    <source>
        <dbReference type="EMBL" id="GAV00673.1"/>
    </source>
</evidence>
<reference evidence="2 3" key="1">
    <citation type="journal article" date="2016" name="Nat. Commun.">
        <title>Extremotolerant tardigrade genome and improved radiotolerance of human cultured cells by tardigrade-unique protein.</title>
        <authorList>
            <person name="Hashimoto T."/>
            <person name="Horikawa D.D."/>
            <person name="Saito Y."/>
            <person name="Kuwahara H."/>
            <person name="Kozuka-Hata H."/>
            <person name="Shin-I T."/>
            <person name="Minakuchi Y."/>
            <person name="Ohishi K."/>
            <person name="Motoyama A."/>
            <person name="Aizu T."/>
            <person name="Enomoto A."/>
            <person name="Kondo K."/>
            <person name="Tanaka S."/>
            <person name="Hara Y."/>
            <person name="Koshikawa S."/>
            <person name="Sagara H."/>
            <person name="Miura T."/>
            <person name="Yokobori S."/>
            <person name="Miyagawa K."/>
            <person name="Suzuki Y."/>
            <person name="Kubo T."/>
            <person name="Oyama M."/>
            <person name="Kohara Y."/>
            <person name="Fujiyama A."/>
            <person name="Arakawa K."/>
            <person name="Katayama T."/>
            <person name="Toyoda A."/>
            <person name="Kunieda T."/>
        </authorList>
    </citation>
    <scope>NUCLEOTIDE SEQUENCE [LARGE SCALE GENOMIC DNA]</scope>
    <source>
        <strain evidence="2 3">YOKOZUNA-1</strain>
    </source>
</reference>
<keyword evidence="1" id="KW-1133">Transmembrane helix</keyword>
<evidence type="ECO:0000313" key="3">
    <source>
        <dbReference type="Proteomes" id="UP000186922"/>
    </source>
</evidence>
<dbReference type="STRING" id="947166.A0A1D1VKL7"/>
<evidence type="ECO:0000256" key="1">
    <source>
        <dbReference type="SAM" id="Phobius"/>
    </source>
</evidence>
<sequence length="145" mass="16456">MSLKQRTSTANFHRRLINRTFVTNTRNVTIGADAYRQVNTLFHRFDPPSQKFETGWIYNSPAARIETVNVEVANRWHGRTDPPPALPLCGFYGQLCKDANLGQETSKLLAGVITSICLLAIFVGSVIHRYDRFSCNVQKKVRKES</sequence>
<dbReference type="Proteomes" id="UP000186922">
    <property type="component" value="Unassembled WGS sequence"/>
</dbReference>